<organism evidence="3 4">
    <name type="scientific">Clostridium perfringens (strain ATCC 13124 / DSM 756 / JCM 1290 / NCIMB 6125 / NCTC 8237 / Type A)</name>
    <dbReference type="NCBI Taxonomy" id="195103"/>
    <lineage>
        <taxon>Bacteria</taxon>
        <taxon>Bacillati</taxon>
        <taxon>Bacillota</taxon>
        <taxon>Clostridia</taxon>
        <taxon>Eubacteriales</taxon>
        <taxon>Clostridiaceae</taxon>
        <taxon>Clostridium</taxon>
    </lineage>
</organism>
<dbReference type="InterPro" id="IPR050124">
    <property type="entry name" value="tRNA_CCA-adding_enzyme"/>
</dbReference>
<dbReference type="SMART" id="SM00471">
    <property type="entry name" value="HDc"/>
    <property type="match status" value="1"/>
</dbReference>
<evidence type="ECO:0000313" key="4">
    <source>
        <dbReference type="Proteomes" id="UP000001823"/>
    </source>
</evidence>
<dbReference type="PANTHER" id="PTHR47545">
    <property type="entry name" value="MULTIFUNCTIONAL CCA PROTEIN"/>
    <property type="match status" value="1"/>
</dbReference>
<protein>
    <submittedName>
        <fullName evidence="3">HD domain protein</fullName>
    </submittedName>
</protein>
<dbReference type="NCBIfam" id="TIGR00277">
    <property type="entry name" value="HDIG"/>
    <property type="match status" value="1"/>
</dbReference>
<dbReference type="STRING" id="195103.CPF_1673"/>
<dbReference type="PANTHER" id="PTHR47545:SF2">
    <property type="entry name" value="CC-ADDING TRNA NUCLEOTIDYLTRANSFERASE"/>
    <property type="match status" value="1"/>
</dbReference>
<keyword evidence="4" id="KW-1185">Reference proteome</keyword>
<dbReference type="GO" id="GO:0000166">
    <property type="term" value="F:nucleotide binding"/>
    <property type="evidence" value="ECO:0007669"/>
    <property type="project" value="UniProtKB-KW"/>
</dbReference>
<dbReference type="CDD" id="cd00077">
    <property type="entry name" value="HDc"/>
    <property type="match status" value="1"/>
</dbReference>
<dbReference type="EMBL" id="CP000246">
    <property type="protein sequence ID" value="ABG84210.1"/>
    <property type="molecule type" value="Genomic_DNA"/>
</dbReference>
<dbReference type="AlphaFoldDB" id="A0A0H2YT43"/>
<dbReference type="Pfam" id="PF01966">
    <property type="entry name" value="HD"/>
    <property type="match status" value="1"/>
</dbReference>
<dbReference type="RefSeq" id="WP_011590835.1">
    <property type="nucleotide sequence ID" value="NC_008261.1"/>
</dbReference>
<evidence type="ECO:0000259" key="2">
    <source>
        <dbReference type="SMART" id="SM00471"/>
    </source>
</evidence>
<keyword evidence="1" id="KW-0547">Nucleotide-binding</keyword>
<feature type="domain" description="HD/PDEase" evidence="2">
    <location>
        <begin position="55"/>
        <end position="190"/>
    </location>
</feature>
<sequence length="218" mass="25664">MKDKELFEILEKHILEDKNPSEFLNYLKEKKLLEGSFLEILRDLEEVKQEKKHHPEGNVWIHTLQVLDEAASLRQLANNKREFMWAALLHDIGKRDTTKMRKGRWTAYDHDRVGAKLSKEILEEATDNEKFISEVSSLVRYHMSYLYIDKNLPFVKPEDMVKNSDLHDIALLTYCDRVGRGKKTLEDKKKILDSINNFIVKVNEKTNGNYEKLYVLGK</sequence>
<dbReference type="eggNOG" id="COG2844">
    <property type="taxonomic scope" value="Bacteria"/>
</dbReference>
<dbReference type="InterPro" id="IPR006675">
    <property type="entry name" value="HDIG_dom"/>
</dbReference>
<dbReference type="HOGENOM" id="CLU_087226_0_0_9"/>
<dbReference type="KEGG" id="cpf:CPF_1673"/>
<evidence type="ECO:0000313" key="3">
    <source>
        <dbReference type="EMBL" id="ABG84210.1"/>
    </source>
</evidence>
<dbReference type="PaxDb" id="195103-CPF_1673"/>
<reference evidence="3 4" key="1">
    <citation type="journal article" date="2006" name="Genome Res.">
        <title>Skewed genomic variability in strains of the toxigenic bacterial pathogen, Clostridium perfringens.</title>
        <authorList>
            <person name="Myers G.S."/>
            <person name="Rasko D.A."/>
            <person name="Cheung J.K."/>
            <person name="Ravel J."/>
            <person name="Seshadri R."/>
            <person name="Deboy R.T."/>
            <person name="Ren Q."/>
            <person name="Varga J."/>
            <person name="Awad M.M."/>
            <person name="Brinkac L.M."/>
            <person name="Daugherty S.C."/>
            <person name="Haft D.H."/>
            <person name="Dodson R.J."/>
            <person name="Madupu R."/>
            <person name="Nelson W.C."/>
            <person name="Rosovitz M.J."/>
            <person name="Sullivan S.A."/>
            <person name="Khouri H."/>
            <person name="Dimitrov G.I."/>
            <person name="Watkins K.L."/>
            <person name="Mulligan S."/>
            <person name="Benton J."/>
            <person name="Radune D."/>
            <person name="Fisher D.J."/>
            <person name="Atkins H.S."/>
            <person name="Hiscox T."/>
            <person name="Jost B.H."/>
            <person name="Billington S.J."/>
            <person name="Songer J.G."/>
            <person name="McClane B.A."/>
            <person name="Titball R.W."/>
            <person name="Rood J.I."/>
            <person name="Melville S.B."/>
            <person name="Paulsen I.T."/>
        </authorList>
    </citation>
    <scope>NUCLEOTIDE SEQUENCE [LARGE SCALE GENOMIC DNA]</scope>
    <source>
        <strain evidence="4">ATCC 13124 / DSM 756 / JCM 1290 / NCIMB 6125 / NCTC 8237 / S 107 / Type A</strain>
    </source>
</reference>
<gene>
    <name evidence="3" type="ordered locus">CPF_1673</name>
</gene>
<accession>A0A0H2YT43</accession>
<dbReference type="Gene3D" id="1.10.3090.10">
    <property type="entry name" value="cca-adding enzyme, domain 2"/>
    <property type="match status" value="1"/>
</dbReference>
<dbReference type="InterPro" id="IPR006674">
    <property type="entry name" value="HD_domain"/>
</dbReference>
<dbReference type="Proteomes" id="UP000001823">
    <property type="component" value="Chromosome"/>
</dbReference>
<evidence type="ECO:0000256" key="1">
    <source>
        <dbReference type="ARBA" id="ARBA00022741"/>
    </source>
</evidence>
<dbReference type="SUPFAM" id="SSF109604">
    <property type="entry name" value="HD-domain/PDEase-like"/>
    <property type="match status" value="1"/>
</dbReference>
<dbReference type="InterPro" id="IPR003607">
    <property type="entry name" value="HD/PDEase_dom"/>
</dbReference>
<proteinExistence type="predicted"/>
<name>A0A0H2YT43_CLOP1</name>